<accession>A0A7J6PK40</accession>
<evidence type="ECO:0000256" key="1">
    <source>
        <dbReference type="SAM" id="MobiDB-lite"/>
    </source>
</evidence>
<protein>
    <submittedName>
        <fullName evidence="2">Uncharacterized protein</fullName>
    </submittedName>
</protein>
<gene>
    <name evidence="2" type="ORF">FOZ60_000186</name>
</gene>
<comment type="caution">
    <text evidence="2">The sequence shown here is derived from an EMBL/GenBank/DDBJ whole genome shotgun (WGS) entry which is preliminary data.</text>
</comment>
<reference evidence="2 3" key="1">
    <citation type="submission" date="2020-04" db="EMBL/GenBank/DDBJ databases">
        <title>Perkinsus olseni comparative genomics.</title>
        <authorList>
            <person name="Bogema D.R."/>
        </authorList>
    </citation>
    <scope>NUCLEOTIDE SEQUENCE [LARGE SCALE GENOMIC DNA]</scope>
    <source>
        <strain evidence="2">00978-12</strain>
    </source>
</reference>
<proteinExistence type="predicted"/>
<dbReference type="Proteomes" id="UP000541610">
    <property type="component" value="Unassembled WGS sequence"/>
</dbReference>
<dbReference type="AlphaFoldDB" id="A0A7J6PK40"/>
<dbReference type="OrthoDB" id="432943at2759"/>
<organism evidence="2 3">
    <name type="scientific">Perkinsus olseni</name>
    <name type="common">Perkinsus atlanticus</name>
    <dbReference type="NCBI Taxonomy" id="32597"/>
    <lineage>
        <taxon>Eukaryota</taxon>
        <taxon>Sar</taxon>
        <taxon>Alveolata</taxon>
        <taxon>Perkinsozoa</taxon>
        <taxon>Perkinsea</taxon>
        <taxon>Perkinsida</taxon>
        <taxon>Perkinsidae</taxon>
        <taxon>Perkinsus</taxon>
    </lineage>
</organism>
<dbReference type="EMBL" id="JABANP010000010">
    <property type="protein sequence ID" value="KAF4696498.1"/>
    <property type="molecule type" value="Genomic_DNA"/>
</dbReference>
<evidence type="ECO:0000313" key="3">
    <source>
        <dbReference type="Proteomes" id="UP000541610"/>
    </source>
</evidence>
<sequence length="806" mass="90024">MTVGHLPSVWTAAFFINSKHATPDSGLTSSPDWSEKGIADIHRETFMRLTHIRDCMQSIEGPEAAEVERSLRALLRDLQRSNREVQDRCRSVAELAISAREESKRVTAEEMPRDRARLKELEDELSEHHFQRLQEVNVAWEAEKRKIDVLADRLQQRLAELGVTEDAPTPGASGGRGGLVEGEATEKLSKEKHGIEMHVESQLEVALMSSMLADRKRSLEDSENFARRMDETARMTREELEAVAAICGRLSKTVDIVDRNIIQRGLCTDVGMLRRGTMGNRGRRPSHLSRWQQRLRNRVDNLKPSLVSKSLTHKYLSQRYTDSFGFKTVAPDDLPRPMTASREGGITQIVEVFCRRLNERRANSIIALPEPLPWMIRRPSIKEVFEVSSHRETMSLDLTRDLCHRLMDGWAVDALAVVGDFSQKTIGFPEFAYQFVTSERMEGSRGEADGSPSLMDYFADIEGHERIGAVIAAVEKYREEDWTIMAAAMMILDEVDTDACLAYHSWRYMIHQGPHSPSTEYLNLQRVRQCIFTALPSATSDLLADIFDVLSGISAAFNDKDKFPAGMLLRLLMEEYLVERHERIVSLVAMADVSLGVAQTKSLSVAQVGVLVRTFFPSCPMGHTATALFLSREAMRIHPEGLVDANSLRVAVEEANLMCHQLVVHLLVPGRACTSHVDVSVRQCVPGSAMVAEKLEELRAVVGRALENTKSMDDTSYLALLSSTTAINKIITHHDSDTPLCGSLQQLLKLYAESMVAITQTALYLNGKGTPEPGLMGSVDTKVLALTKATLDTMLGVIKRFLNETL</sequence>
<evidence type="ECO:0000313" key="2">
    <source>
        <dbReference type="EMBL" id="KAF4696498.1"/>
    </source>
</evidence>
<feature type="region of interest" description="Disordered" evidence="1">
    <location>
        <begin position="161"/>
        <end position="180"/>
    </location>
</feature>
<name>A0A7J6PK40_PEROL</name>